<evidence type="ECO:0000313" key="2">
    <source>
        <dbReference type="Proteomes" id="UP000823847"/>
    </source>
</evidence>
<proteinExistence type="predicted"/>
<reference evidence="1" key="2">
    <citation type="submission" date="2021-04" db="EMBL/GenBank/DDBJ databases">
        <authorList>
            <person name="Gilroy R."/>
        </authorList>
    </citation>
    <scope>NUCLEOTIDE SEQUENCE</scope>
    <source>
        <strain evidence="1">ChiHecec2B26-12326</strain>
    </source>
</reference>
<name>A0A9D1XS05_9BACT</name>
<reference evidence="1" key="1">
    <citation type="journal article" date="2021" name="PeerJ">
        <title>Extensive microbial diversity within the chicken gut microbiome revealed by metagenomics and culture.</title>
        <authorList>
            <person name="Gilroy R."/>
            <person name="Ravi A."/>
            <person name="Getino M."/>
            <person name="Pursley I."/>
            <person name="Horton D.L."/>
            <person name="Alikhan N.F."/>
            <person name="Baker D."/>
            <person name="Gharbi K."/>
            <person name="Hall N."/>
            <person name="Watson M."/>
            <person name="Adriaenssens E.M."/>
            <person name="Foster-Nyarko E."/>
            <person name="Jarju S."/>
            <person name="Secka A."/>
            <person name="Antonio M."/>
            <person name="Oren A."/>
            <person name="Chaudhuri R.R."/>
            <person name="La Ragione R."/>
            <person name="Hildebrand F."/>
            <person name="Pallen M.J."/>
        </authorList>
    </citation>
    <scope>NUCLEOTIDE SEQUENCE</scope>
    <source>
        <strain evidence="1">ChiHecec2B26-12326</strain>
    </source>
</reference>
<evidence type="ECO:0000313" key="1">
    <source>
        <dbReference type="EMBL" id="HIX86241.1"/>
    </source>
</evidence>
<sequence length="195" mass="22411">MVFANYMPNPDKGSSVSTQRNGMEYPLGCLEIVRVEMPYSSWLMASSDSDIYKLEPWQCFSGSSYTFGRTMYLLYSQVIDRIIQKGGTVSADMRRVVSRLISAFSNQQVHKAVVDYGRRYNAVTLDLLVDDGLEFVARVEIDKEDPSVVFSIRREGDLLFMGDDRLADFQRHVDAYFLKRREIDASRDEVSYYVS</sequence>
<dbReference type="Proteomes" id="UP000823847">
    <property type="component" value="Unassembled WGS sequence"/>
</dbReference>
<protein>
    <submittedName>
        <fullName evidence="1">Uncharacterized protein</fullName>
    </submittedName>
</protein>
<accession>A0A9D1XS05</accession>
<organism evidence="1 2">
    <name type="scientific">Candidatus Parabacteroides intestinigallinarum</name>
    <dbReference type="NCBI Taxonomy" id="2838722"/>
    <lineage>
        <taxon>Bacteria</taxon>
        <taxon>Pseudomonadati</taxon>
        <taxon>Bacteroidota</taxon>
        <taxon>Bacteroidia</taxon>
        <taxon>Bacteroidales</taxon>
        <taxon>Tannerellaceae</taxon>
        <taxon>Parabacteroides</taxon>
    </lineage>
</organism>
<dbReference type="AlphaFoldDB" id="A0A9D1XS05"/>
<comment type="caution">
    <text evidence="1">The sequence shown here is derived from an EMBL/GenBank/DDBJ whole genome shotgun (WGS) entry which is preliminary data.</text>
</comment>
<gene>
    <name evidence="1" type="ORF">H9848_06505</name>
</gene>
<dbReference type="EMBL" id="DXEN01000051">
    <property type="protein sequence ID" value="HIX86241.1"/>
    <property type="molecule type" value="Genomic_DNA"/>
</dbReference>